<reference evidence="3 4" key="1">
    <citation type="submission" date="2017-09" db="EMBL/GenBank/DDBJ databases">
        <authorList>
            <person name="Ehlers B."/>
            <person name="Leendertz F.H."/>
        </authorList>
    </citation>
    <scope>NUCLEOTIDE SEQUENCE [LARGE SCALE GENOMIC DNA]</scope>
    <source>
        <strain evidence="3 4">CGMCC 1.12662</strain>
    </source>
</reference>
<gene>
    <name evidence="2" type="ORF">CVM39_14265</name>
    <name evidence="3" type="ORF">SAMN06297129_0303</name>
</gene>
<organism evidence="3 4">
    <name type="scientific">Pseudooceanicola antarcticus</name>
    <dbReference type="NCBI Taxonomy" id="1247613"/>
    <lineage>
        <taxon>Bacteria</taxon>
        <taxon>Pseudomonadati</taxon>
        <taxon>Pseudomonadota</taxon>
        <taxon>Alphaproteobacteria</taxon>
        <taxon>Rhodobacterales</taxon>
        <taxon>Paracoccaceae</taxon>
        <taxon>Pseudooceanicola</taxon>
    </lineage>
</organism>
<dbReference type="EMBL" id="PGTD01000017">
    <property type="protein sequence ID" value="PJE27738.1"/>
    <property type="molecule type" value="Genomic_DNA"/>
</dbReference>
<dbReference type="RefSeq" id="WP_097144102.1">
    <property type="nucleotide sequence ID" value="NZ_OBEA01000001.1"/>
</dbReference>
<evidence type="ECO:0000256" key="1">
    <source>
        <dbReference type="SAM" id="Phobius"/>
    </source>
</evidence>
<dbReference type="Proteomes" id="UP000231655">
    <property type="component" value="Unassembled WGS sequence"/>
</dbReference>
<feature type="transmembrane region" description="Helical" evidence="1">
    <location>
        <begin position="213"/>
        <end position="234"/>
    </location>
</feature>
<feature type="transmembrane region" description="Helical" evidence="1">
    <location>
        <begin position="408"/>
        <end position="432"/>
    </location>
</feature>
<feature type="transmembrane region" description="Helical" evidence="1">
    <location>
        <begin position="287"/>
        <end position="304"/>
    </location>
</feature>
<keyword evidence="1" id="KW-0472">Membrane</keyword>
<evidence type="ECO:0000313" key="4">
    <source>
        <dbReference type="Proteomes" id="UP000231655"/>
    </source>
</evidence>
<evidence type="ECO:0000313" key="5">
    <source>
        <dbReference type="Proteomes" id="UP000231702"/>
    </source>
</evidence>
<keyword evidence="1" id="KW-0812">Transmembrane</keyword>
<evidence type="ECO:0000313" key="3">
    <source>
        <dbReference type="EMBL" id="SNY37367.1"/>
    </source>
</evidence>
<feature type="transmembrane region" description="Helical" evidence="1">
    <location>
        <begin position="335"/>
        <end position="356"/>
    </location>
</feature>
<protein>
    <submittedName>
        <fullName evidence="3">Uncharacterized protein</fullName>
    </submittedName>
</protein>
<feature type="transmembrane region" description="Helical" evidence="1">
    <location>
        <begin position="65"/>
        <end position="81"/>
    </location>
</feature>
<dbReference type="AlphaFoldDB" id="A0A285HNU6"/>
<dbReference type="Proteomes" id="UP000231702">
    <property type="component" value="Unassembled WGS sequence"/>
</dbReference>
<proteinExistence type="predicted"/>
<reference evidence="2 5" key="2">
    <citation type="journal article" date="2018" name="Int. J. Syst. Evol. Microbiol.">
        <title>Pseudooceanicola lipolyticus sp. nov., a marine alphaproteobacterium, reclassification of Oceanicola flagellatus as Pseudooceanicola flagellatus comb. nov. and emended description of the genus Pseudooceanicola.</title>
        <authorList>
            <person name="Huang M.-M."/>
            <person name="Guo L.-L."/>
            <person name="Wu Y.-H."/>
            <person name="Lai Q.-L."/>
            <person name="Shao Z.-Z."/>
            <person name="Wang C.-S."/>
            <person name="Wu M."/>
            <person name="Xu X.-W."/>
        </authorList>
    </citation>
    <scope>NUCLEOTIDE SEQUENCE [LARGE SCALE GENOMIC DNA]</scope>
    <source>
        <strain evidence="2 5">Ar-45</strain>
    </source>
</reference>
<feature type="transmembrane region" description="Helical" evidence="1">
    <location>
        <begin position="368"/>
        <end position="396"/>
    </location>
</feature>
<feature type="transmembrane region" description="Helical" evidence="1">
    <location>
        <begin position="188"/>
        <end position="207"/>
    </location>
</feature>
<evidence type="ECO:0000313" key="2">
    <source>
        <dbReference type="EMBL" id="PJE27738.1"/>
    </source>
</evidence>
<name>A0A285HNU6_9RHOB</name>
<feature type="transmembrane region" description="Helical" evidence="1">
    <location>
        <begin position="87"/>
        <end position="108"/>
    </location>
</feature>
<accession>A0A285HNU6</accession>
<keyword evidence="5" id="KW-1185">Reference proteome</keyword>
<dbReference type="OrthoDB" id="7832851at2"/>
<feature type="transmembrane region" description="Helical" evidence="1">
    <location>
        <begin position="452"/>
        <end position="471"/>
    </location>
</feature>
<keyword evidence="1" id="KW-1133">Transmembrane helix</keyword>
<dbReference type="EMBL" id="OBEA01000001">
    <property type="protein sequence ID" value="SNY37367.1"/>
    <property type="molecule type" value="Genomic_DNA"/>
</dbReference>
<sequence>MRFSLPILTATARHDRITGLLLCLAVLGVVLRSWPGWSWAGWLADLASVAVILWLTPTVRPSRQIFVLLGLALALYAELTAPNAREVLARALAQGSFILAFFCALATLRHAAELSRGITRAAVYLAQQPPGRRYTALTLGAQVFALVLNYGSISLLGTMARSSAASEPDPDIARIRTRRMLLAVQRGFAASLFWSPLALAVVISTSVVPGASWGSVVLPSLVSAALMTGVGWGLDRAFKPKLRPDQVPTRADPAQSGGARTLLPVLGLLLLIALPVGAVHLATGLPASRIVLAVVPMVAAGWLWSMGPRGARARYLASHSGAFLFAELPALRSEIVLLALAGFLGTGAGTLLAPLVQATGLDLAALPVWLLLLLPIWLIPLGGQIGMNPILFVSLFGPLLPAPSELGISALPMVLSLTAGWALSGVTSPFTASVMLTARLGDTDAREVSHRWNGAYVAILGVVLSVWVLLLA</sequence>
<feature type="transmembrane region" description="Helical" evidence="1">
    <location>
        <begin position="262"/>
        <end position="281"/>
    </location>
</feature>